<dbReference type="AlphaFoldDB" id="J5EDC6"/>
<dbReference type="EMBL" id="AFVW02000002">
    <property type="protein sequence ID" value="EJO89626.1"/>
    <property type="molecule type" value="Genomic_DNA"/>
</dbReference>
<sequence length="66" mass="7606">MTVNRFGAQPRILSLVAARYRAPGESVAWHEIEDDTMSAREFRDDDSGYRMWLDANPARGRTQHRA</sequence>
<name>J5EDC6_9MYCO</name>
<evidence type="ECO:0000313" key="1">
    <source>
        <dbReference type="EMBL" id="EJO89626.1"/>
    </source>
</evidence>
<proteinExistence type="predicted"/>
<organism evidence="1 2">
    <name type="scientific">Mycobacterium colombiense CECT 3035</name>
    <dbReference type="NCBI Taxonomy" id="1041522"/>
    <lineage>
        <taxon>Bacteria</taxon>
        <taxon>Bacillati</taxon>
        <taxon>Actinomycetota</taxon>
        <taxon>Actinomycetes</taxon>
        <taxon>Mycobacteriales</taxon>
        <taxon>Mycobacteriaceae</taxon>
        <taxon>Mycobacterium</taxon>
        <taxon>Mycobacterium avium complex (MAC)</taxon>
    </lineage>
</organism>
<dbReference type="Proteomes" id="UP000006455">
    <property type="component" value="Unassembled WGS sequence"/>
</dbReference>
<gene>
    <name evidence="1" type="ORF">MCOL_V205535</name>
</gene>
<protein>
    <submittedName>
        <fullName evidence="1">Uncharacterized protein</fullName>
    </submittedName>
</protein>
<accession>J5EDC6</accession>
<comment type="caution">
    <text evidence="1">The sequence shown here is derived from an EMBL/GenBank/DDBJ whole genome shotgun (WGS) entry which is preliminary data.</text>
</comment>
<reference evidence="1 2" key="1">
    <citation type="journal article" date="2011" name="J. Bacteriol.">
        <title>Genome sequence of the Mycobacterium colombiense type strain, CECT 3035.</title>
        <authorList>
            <person name="Gonzalez-Perez M."/>
            <person name="Murcia M.I."/>
            <person name="Landsman D."/>
            <person name="Jordan I.K."/>
            <person name="Marino-Ramirez L."/>
        </authorList>
    </citation>
    <scope>NUCLEOTIDE SEQUENCE [LARGE SCALE GENOMIC DNA]</scope>
    <source>
        <strain evidence="1 2">CECT 3035</strain>
    </source>
</reference>
<evidence type="ECO:0000313" key="2">
    <source>
        <dbReference type="Proteomes" id="UP000006455"/>
    </source>
</evidence>